<sequence length="238" mass="26715">MSPEGLAILENLEKVAAERRSRADDSLLDAHTRAVKTYQHERFAHTYVDLMAQPRYADASRFFLEQLYGPQDFTDRDSQFARVVPGLVRIFPHELVSTVRSLSELHALSEEMDTAMGRRLQSSRVDALAYARAWQEVGRPQVRARQIELMLNVGGALDRYTRNPILRHSLRLMRGPARAAGLAALQGFLESGFDTFRAMKGGTEFLATIAARERQLAALLFAVDLRSDRATTELSGLP</sequence>
<name>A0ABS1DYX2_RUBGE</name>
<dbReference type="NCBIfam" id="NF047641">
    <property type="entry name" value="FFLEE_fam"/>
    <property type="match status" value="1"/>
</dbReference>
<organism evidence="2 3">
    <name type="scientific">Rubrivivax gelatinosus</name>
    <name type="common">Rhodocyclus gelatinosus</name>
    <name type="synonym">Rhodopseudomonas gelatinosa</name>
    <dbReference type="NCBI Taxonomy" id="28068"/>
    <lineage>
        <taxon>Bacteria</taxon>
        <taxon>Pseudomonadati</taxon>
        <taxon>Pseudomonadota</taxon>
        <taxon>Betaproteobacteria</taxon>
        <taxon>Burkholderiales</taxon>
        <taxon>Sphaerotilaceae</taxon>
        <taxon>Rubrivivax</taxon>
    </lineage>
</organism>
<comment type="caution">
    <text evidence="2">The sequence shown here is derived from an EMBL/GenBank/DDBJ whole genome shotgun (WGS) entry which is preliminary data.</text>
</comment>
<dbReference type="EMBL" id="NRRU01000076">
    <property type="protein sequence ID" value="MBK1714673.1"/>
    <property type="molecule type" value="Genomic_DNA"/>
</dbReference>
<reference evidence="2" key="2">
    <citation type="journal article" date="2020" name="Microorganisms">
        <title>Osmotic Adaptation and Compatible Solute Biosynthesis of Phototrophic Bacteria as Revealed from Genome Analyses.</title>
        <authorList>
            <person name="Imhoff J.F."/>
            <person name="Rahn T."/>
            <person name="Kunzel S."/>
            <person name="Keller A."/>
            <person name="Neulinger S.C."/>
        </authorList>
    </citation>
    <scope>NUCLEOTIDE SEQUENCE</scope>
    <source>
        <strain evidence="2">IM 151</strain>
    </source>
</reference>
<dbReference type="InterPro" id="IPR058063">
    <property type="entry name" value="FFLEE_fam"/>
</dbReference>
<gene>
    <name evidence="2" type="ORF">CKO43_18045</name>
</gene>
<keyword evidence="3" id="KW-1185">Reference proteome</keyword>
<proteinExistence type="predicted"/>
<dbReference type="RefSeq" id="WP_200379480.1">
    <property type="nucleotide sequence ID" value="NZ_NRRU01000076.1"/>
</dbReference>
<accession>A0ABS1DYX2</accession>
<dbReference type="Proteomes" id="UP001041814">
    <property type="component" value="Unassembled WGS sequence"/>
</dbReference>
<feature type="domain" description="DUF8198" evidence="1">
    <location>
        <begin position="19"/>
        <end position="223"/>
    </location>
</feature>
<evidence type="ECO:0000259" key="1">
    <source>
        <dbReference type="Pfam" id="PF26621"/>
    </source>
</evidence>
<dbReference type="Pfam" id="PF26621">
    <property type="entry name" value="DUF8198"/>
    <property type="match status" value="1"/>
</dbReference>
<evidence type="ECO:0000313" key="2">
    <source>
        <dbReference type="EMBL" id="MBK1714673.1"/>
    </source>
</evidence>
<reference evidence="2" key="1">
    <citation type="submission" date="2017-08" db="EMBL/GenBank/DDBJ databases">
        <authorList>
            <person name="Imhoff J.F."/>
            <person name="Rahn T."/>
            <person name="Kuenzel S."/>
            <person name="Neulinger S.C."/>
        </authorList>
    </citation>
    <scope>NUCLEOTIDE SEQUENCE</scope>
    <source>
        <strain evidence="2">IM 151</strain>
    </source>
</reference>
<dbReference type="InterPro" id="IPR058511">
    <property type="entry name" value="DUF8198"/>
</dbReference>
<protein>
    <recommendedName>
        <fullName evidence="1">DUF8198 domain-containing protein</fullName>
    </recommendedName>
</protein>
<evidence type="ECO:0000313" key="3">
    <source>
        <dbReference type="Proteomes" id="UP001041814"/>
    </source>
</evidence>